<evidence type="ECO:0000313" key="14">
    <source>
        <dbReference type="Proteomes" id="UP000434044"/>
    </source>
</evidence>
<dbReference type="SUPFAM" id="SSF52540">
    <property type="entry name" value="P-loop containing nucleoside triphosphate hydrolases"/>
    <property type="match status" value="1"/>
</dbReference>
<protein>
    <submittedName>
        <fullName evidence="13">ABC transporter ATP-binding protein/permease</fullName>
    </submittedName>
</protein>
<feature type="region of interest" description="Disordered" evidence="9">
    <location>
        <begin position="562"/>
        <end position="599"/>
    </location>
</feature>
<evidence type="ECO:0000259" key="12">
    <source>
        <dbReference type="PROSITE" id="PS50929"/>
    </source>
</evidence>
<reference evidence="13 14" key="1">
    <citation type="submission" date="2019-11" db="EMBL/GenBank/DDBJ databases">
        <title>Whole-genome sequence of the anaerobic purple sulfur bacterium Allochromatium palmeri DSM 15591.</title>
        <authorList>
            <person name="Kyndt J.A."/>
            <person name="Meyer T.E."/>
        </authorList>
    </citation>
    <scope>NUCLEOTIDE SEQUENCE [LARGE SCALE GENOMIC DNA]</scope>
    <source>
        <strain evidence="13 14">DSM 15591</strain>
    </source>
</reference>
<feature type="transmembrane region" description="Helical" evidence="10">
    <location>
        <begin position="79"/>
        <end position="103"/>
    </location>
</feature>
<dbReference type="OrthoDB" id="9810134at2"/>
<gene>
    <name evidence="13" type="ORF">GJ668_03085</name>
</gene>
<feature type="transmembrane region" description="Helical" evidence="10">
    <location>
        <begin position="268"/>
        <end position="292"/>
    </location>
</feature>
<feature type="domain" description="ABC transmembrane type-1" evidence="12">
    <location>
        <begin position="44"/>
        <end position="327"/>
    </location>
</feature>
<dbReference type="PROSITE" id="PS00211">
    <property type="entry name" value="ABC_TRANSPORTER_1"/>
    <property type="match status" value="1"/>
</dbReference>
<feature type="domain" description="ABC transporter" evidence="11">
    <location>
        <begin position="362"/>
        <end position="585"/>
    </location>
</feature>
<sequence length="599" mass="67786">MRTLWSLLNALKVPITPAIWSRFILMLRQLGASEVGGKAKVLFALLILFLFAINGLNVVNSYVNRDFMTAIENQDMPGFTRYALLFIGFLGLSTVVAVVYRYTEERLGLLWRKWLTQRAIDRYLDERTYFKLHASGELPNPDQRISEDIRALTATTLSFTLMFLNASFTVVAFSGVLWTISPRLFVVAVAYSILGSLLTIYLGKPLVKLNYDQLDREANFRSRLVHVRENAESIALLRGEERLRARLRDRLDRLTDNFQRLIEVNRNLGFFTTGYNYLIQIIPALLVAPLFIEGKAEFGVITQSAVAFGHLLGAFSLIVTQFQSISSYTAVVARLNALRDAMTQERPEQAPRVEFCEDCGSVAFEHLTLYSPRDDRTLIEDLSLSLPAGVNLLVRASGESAEKALFRATADLWPSGTGRILHPGHDAIFFLPERPYVPPGTLREVLLRPCQERWLPDWKILTALESLHLTPTLNRAGGLDREHNWSDLLSLGEQQRLSFARVLLAAPHFVFLDHPSRSLSECPVGELLNLLRRQGITYFTLGDLEDDPRFYDRLLEIAGDGSWRLRPPTADDLRHPEPPPVNPSRRHPDDPHGPDNAQD</sequence>
<comment type="subcellular location">
    <subcellularLocation>
        <location evidence="1">Cell membrane</location>
        <topology evidence="1">Multi-pass membrane protein</topology>
    </subcellularLocation>
</comment>
<comment type="caution">
    <text evidence="13">The sequence shown here is derived from an EMBL/GenBank/DDBJ whole genome shotgun (WGS) entry which is preliminary data.</text>
</comment>
<accession>A0A6N8EBV4</accession>
<evidence type="ECO:0000256" key="8">
    <source>
        <dbReference type="SAM" id="Coils"/>
    </source>
</evidence>
<evidence type="ECO:0000256" key="7">
    <source>
        <dbReference type="ARBA" id="ARBA00023136"/>
    </source>
</evidence>
<evidence type="ECO:0000256" key="6">
    <source>
        <dbReference type="ARBA" id="ARBA00022989"/>
    </source>
</evidence>
<dbReference type="Proteomes" id="UP000434044">
    <property type="component" value="Unassembled WGS sequence"/>
</dbReference>
<keyword evidence="5 13" id="KW-0067">ATP-binding</keyword>
<evidence type="ECO:0000256" key="10">
    <source>
        <dbReference type="SAM" id="Phobius"/>
    </source>
</evidence>
<dbReference type="PANTHER" id="PTHR11384:SF59">
    <property type="entry name" value="LYSOSOMAL COBALAMIN TRANSPORTER ABCD4"/>
    <property type="match status" value="1"/>
</dbReference>
<proteinExistence type="predicted"/>
<feature type="transmembrane region" description="Helical" evidence="10">
    <location>
        <begin position="151"/>
        <end position="178"/>
    </location>
</feature>
<dbReference type="Gene3D" id="3.40.50.300">
    <property type="entry name" value="P-loop containing nucleotide triphosphate hydrolases"/>
    <property type="match status" value="1"/>
</dbReference>
<keyword evidence="14" id="KW-1185">Reference proteome</keyword>
<evidence type="ECO:0000256" key="4">
    <source>
        <dbReference type="ARBA" id="ARBA00022741"/>
    </source>
</evidence>
<dbReference type="InterPro" id="IPR036640">
    <property type="entry name" value="ABC1_TM_sf"/>
</dbReference>
<dbReference type="SUPFAM" id="SSF90123">
    <property type="entry name" value="ABC transporter transmembrane region"/>
    <property type="match status" value="1"/>
</dbReference>
<dbReference type="GO" id="GO:0005524">
    <property type="term" value="F:ATP binding"/>
    <property type="evidence" value="ECO:0007669"/>
    <property type="project" value="UniProtKB-KW"/>
</dbReference>
<keyword evidence="7 10" id="KW-0472">Membrane</keyword>
<dbReference type="AlphaFoldDB" id="A0A6N8EBV4"/>
<evidence type="ECO:0000256" key="9">
    <source>
        <dbReference type="SAM" id="MobiDB-lite"/>
    </source>
</evidence>
<feature type="coiled-coil region" evidence="8">
    <location>
        <begin position="237"/>
        <end position="264"/>
    </location>
</feature>
<dbReference type="PROSITE" id="PS50893">
    <property type="entry name" value="ABC_TRANSPORTER_2"/>
    <property type="match status" value="1"/>
</dbReference>
<evidence type="ECO:0000313" key="13">
    <source>
        <dbReference type="EMBL" id="MTW20076.1"/>
    </source>
</evidence>
<dbReference type="GO" id="GO:0140359">
    <property type="term" value="F:ABC-type transporter activity"/>
    <property type="evidence" value="ECO:0007669"/>
    <property type="project" value="InterPro"/>
</dbReference>
<dbReference type="PANTHER" id="PTHR11384">
    <property type="entry name" value="ATP-BINDING CASSETTE, SUB-FAMILY D MEMBER"/>
    <property type="match status" value="1"/>
</dbReference>
<keyword evidence="2" id="KW-0813">Transport</keyword>
<dbReference type="RefSeq" id="WP_155448659.1">
    <property type="nucleotide sequence ID" value="NZ_WNKT01000004.1"/>
</dbReference>
<evidence type="ECO:0000256" key="1">
    <source>
        <dbReference type="ARBA" id="ARBA00004651"/>
    </source>
</evidence>
<dbReference type="InterPro" id="IPR027417">
    <property type="entry name" value="P-loop_NTPase"/>
</dbReference>
<keyword evidence="8" id="KW-0175">Coiled coil</keyword>
<dbReference type="GO" id="GO:0016887">
    <property type="term" value="F:ATP hydrolysis activity"/>
    <property type="evidence" value="ECO:0007669"/>
    <property type="project" value="InterPro"/>
</dbReference>
<organism evidence="13 14">
    <name type="scientific">Allochromatium palmeri</name>
    <dbReference type="NCBI Taxonomy" id="231048"/>
    <lineage>
        <taxon>Bacteria</taxon>
        <taxon>Pseudomonadati</taxon>
        <taxon>Pseudomonadota</taxon>
        <taxon>Gammaproteobacteria</taxon>
        <taxon>Chromatiales</taxon>
        <taxon>Chromatiaceae</taxon>
        <taxon>Allochromatium</taxon>
    </lineage>
</organism>
<feature type="transmembrane region" description="Helical" evidence="10">
    <location>
        <begin position="39"/>
        <end position="59"/>
    </location>
</feature>
<feature type="transmembrane region" description="Helical" evidence="10">
    <location>
        <begin position="184"/>
        <end position="203"/>
    </location>
</feature>
<dbReference type="PROSITE" id="PS50929">
    <property type="entry name" value="ABC_TM1F"/>
    <property type="match status" value="1"/>
</dbReference>
<keyword evidence="4" id="KW-0547">Nucleotide-binding</keyword>
<dbReference type="InterPro" id="IPR017871">
    <property type="entry name" value="ABC_transporter-like_CS"/>
</dbReference>
<dbReference type="InterPro" id="IPR003439">
    <property type="entry name" value="ABC_transporter-like_ATP-bd"/>
</dbReference>
<feature type="transmembrane region" description="Helical" evidence="10">
    <location>
        <begin position="298"/>
        <end position="319"/>
    </location>
</feature>
<dbReference type="Gene3D" id="1.20.1560.10">
    <property type="entry name" value="ABC transporter type 1, transmembrane domain"/>
    <property type="match status" value="1"/>
</dbReference>
<dbReference type="Pfam" id="PF06472">
    <property type="entry name" value="ABC_membrane_2"/>
    <property type="match status" value="1"/>
</dbReference>
<dbReference type="InterPro" id="IPR050835">
    <property type="entry name" value="ABC_transporter_sub-D"/>
</dbReference>
<keyword evidence="3 10" id="KW-0812">Transmembrane</keyword>
<dbReference type="InterPro" id="IPR011527">
    <property type="entry name" value="ABC1_TM_dom"/>
</dbReference>
<dbReference type="GO" id="GO:0005886">
    <property type="term" value="C:plasma membrane"/>
    <property type="evidence" value="ECO:0007669"/>
    <property type="project" value="UniProtKB-SubCell"/>
</dbReference>
<evidence type="ECO:0000256" key="5">
    <source>
        <dbReference type="ARBA" id="ARBA00022840"/>
    </source>
</evidence>
<evidence type="ECO:0000256" key="3">
    <source>
        <dbReference type="ARBA" id="ARBA00022692"/>
    </source>
</evidence>
<dbReference type="EMBL" id="WNKT01000004">
    <property type="protein sequence ID" value="MTW20076.1"/>
    <property type="molecule type" value="Genomic_DNA"/>
</dbReference>
<evidence type="ECO:0000259" key="11">
    <source>
        <dbReference type="PROSITE" id="PS50893"/>
    </source>
</evidence>
<name>A0A6N8EBV4_9GAMM</name>
<evidence type="ECO:0000256" key="2">
    <source>
        <dbReference type="ARBA" id="ARBA00022448"/>
    </source>
</evidence>
<keyword evidence="6 10" id="KW-1133">Transmembrane helix</keyword>